<dbReference type="Proteomes" id="UP000192328">
    <property type="component" value="Unassembled WGS sequence"/>
</dbReference>
<name>A0AC61PHX1_9FIRM</name>
<protein>
    <submittedName>
        <fullName evidence="1">tRNA (Adenine22-N1)-methyltransferase</fullName>
    </submittedName>
</protein>
<organism evidence="1 2">
    <name type="scientific">Aristaeella lactis</name>
    <dbReference type="NCBI Taxonomy" id="3046383"/>
    <lineage>
        <taxon>Bacteria</taxon>
        <taxon>Bacillati</taxon>
        <taxon>Bacillota</taxon>
        <taxon>Clostridia</taxon>
        <taxon>Eubacteriales</taxon>
        <taxon>Aristaeellaceae</taxon>
        <taxon>Aristaeella</taxon>
    </lineage>
</organism>
<keyword evidence="2" id="KW-1185">Reference proteome</keyword>
<gene>
    <name evidence="1" type="ORF">SAMN06297397_0370</name>
</gene>
<proteinExistence type="predicted"/>
<reference evidence="1" key="1">
    <citation type="submission" date="2017-04" db="EMBL/GenBank/DDBJ databases">
        <authorList>
            <person name="Varghese N."/>
            <person name="Submissions S."/>
        </authorList>
    </citation>
    <scope>NUCLEOTIDE SEQUENCE</scope>
    <source>
        <strain evidence="1">WTE2008</strain>
    </source>
</reference>
<evidence type="ECO:0000313" key="1">
    <source>
        <dbReference type="EMBL" id="SMC37276.1"/>
    </source>
</evidence>
<sequence>MIQLDARLSLAYDLYDPCELAADIGTDHAHLPAALLQRGRCQHMILTDLSESALKNARDTIIRCRLSDRTDLRAGDGLQPLRDETCGMISVTGMGGRTVHDILLEGRDKLRSASLVLSAHTDLPLIREAVCRIGYHLDREEPCFSACRYYLVLRARPGAREMTPREIRLGGPLFDSVSPWLVPYLTRRREVLEHKLKGLISAESPDAEFIAQVREDIAFYDESIRKGSTGS</sequence>
<comment type="caution">
    <text evidence="1">The sequence shown here is derived from an EMBL/GenBank/DDBJ whole genome shotgun (WGS) entry which is preliminary data.</text>
</comment>
<dbReference type="EMBL" id="FWXZ01000001">
    <property type="protein sequence ID" value="SMC37276.1"/>
    <property type="molecule type" value="Genomic_DNA"/>
</dbReference>
<accession>A0AC61PHX1</accession>
<evidence type="ECO:0000313" key="2">
    <source>
        <dbReference type="Proteomes" id="UP000192328"/>
    </source>
</evidence>